<feature type="disulfide bond" evidence="1">
    <location>
        <begin position="47"/>
        <end position="65"/>
    </location>
</feature>
<evidence type="ECO:0000313" key="3">
    <source>
        <dbReference type="EMBL" id="KAH9632172.1"/>
    </source>
</evidence>
<feature type="domain" description="Pacifastin" evidence="2">
    <location>
        <begin position="33"/>
        <end position="68"/>
    </location>
</feature>
<feature type="non-terminal residue" evidence="3">
    <location>
        <position position="1"/>
    </location>
</feature>
<comment type="similarity">
    <text evidence="1">Belongs to the protease inhibitor I19 family.</text>
</comment>
<keyword evidence="1" id="KW-0646">Protease inhibitor</keyword>
<keyword evidence="1" id="KW-1015">Disulfide bond</keyword>
<comment type="caution">
    <text evidence="1">Lacks conserved residue(s) required for the propagation of feature annotation.</text>
</comment>
<dbReference type="Pfam" id="PF05375">
    <property type="entry name" value="Pacifastin_I"/>
    <property type="match status" value="2"/>
</dbReference>
<evidence type="ECO:0000256" key="1">
    <source>
        <dbReference type="PROSITE-ProRule" id="PRU00776"/>
    </source>
</evidence>
<dbReference type="GO" id="GO:0004867">
    <property type="term" value="F:serine-type endopeptidase inhibitor activity"/>
    <property type="evidence" value="ECO:0007669"/>
    <property type="project" value="UniProtKB-UniRule"/>
</dbReference>
<dbReference type="AlphaFoldDB" id="A0A922M853"/>
<sequence>DYDGQTVVVDPTHRSGQDPYLRVNNDKIDTKKTKHCNVGERYRLGACNYCYCNELGIRICTRHSCDNHGTELPDSEYIPKEYETECKIGVRFRLDKCNYCYCNAHRQLICSKNKCPSSNDQAPYLRSPFEEACEEGHVLAESCVICTCTANKTYVCIPEKTEDCDVPIHTNVSVMIEKDCVDGEVHSTYDGCNVCVCMNGKIACTNKGCLQVLRRLESKGVKQNTHKADVTFCKPFTFFSPDGNRFCRNCFCLHNGLALCLLNLCKEDTPHKTISKFSSDSI</sequence>
<comment type="caution">
    <text evidence="3">The sequence shown here is derived from an EMBL/GenBank/DDBJ whole genome shotgun (WGS) entry which is preliminary data.</text>
</comment>
<dbReference type="InterPro" id="IPR008037">
    <property type="entry name" value="Pacifastin_dom"/>
</dbReference>
<name>A0A922M853_SPOEX</name>
<organism evidence="3 4">
    <name type="scientific">Spodoptera exigua</name>
    <name type="common">Beet armyworm</name>
    <name type="synonym">Noctua fulgens</name>
    <dbReference type="NCBI Taxonomy" id="7107"/>
    <lineage>
        <taxon>Eukaryota</taxon>
        <taxon>Metazoa</taxon>
        <taxon>Ecdysozoa</taxon>
        <taxon>Arthropoda</taxon>
        <taxon>Hexapoda</taxon>
        <taxon>Insecta</taxon>
        <taxon>Pterygota</taxon>
        <taxon>Neoptera</taxon>
        <taxon>Endopterygota</taxon>
        <taxon>Lepidoptera</taxon>
        <taxon>Glossata</taxon>
        <taxon>Ditrysia</taxon>
        <taxon>Noctuoidea</taxon>
        <taxon>Noctuidae</taxon>
        <taxon>Amphipyrinae</taxon>
        <taxon>Spodoptera</taxon>
    </lineage>
</organism>
<reference evidence="3" key="1">
    <citation type="journal article" date="2021" name="G3 (Bethesda)">
        <title>Genome and transcriptome analysis of the beet armyworm Spodoptera exigua reveals targets for pest control. .</title>
        <authorList>
            <person name="Simon S."/>
            <person name="Breeschoten T."/>
            <person name="Jansen H.J."/>
            <person name="Dirks R.P."/>
            <person name="Schranz M.E."/>
            <person name="Ros V.I.D."/>
        </authorList>
    </citation>
    <scope>NUCLEOTIDE SEQUENCE</scope>
    <source>
        <strain evidence="3">TB_SE_WUR_2020</strain>
    </source>
</reference>
<accession>A0A922M853</accession>
<evidence type="ECO:0000313" key="4">
    <source>
        <dbReference type="Proteomes" id="UP000814243"/>
    </source>
</evidence>
<gene>
    <name evidence="3" type="ORF">HF086_011918</name>
</gene>
<evidence type="ECO:0000259" key="2">
    <source>
        <dbReference type="PROSITE" id="PS51446"/>
    </source>
</evidence>
<feature type="disulfide bond" evidence="1">
    <location>
        <begin position="50"/>
        <end position="60"/>
    </location>
</feature>
<dbReference type="PROSITE" id="PS51446">
    <property type="entry name" value="PACIFASTIN"/>
    <property type="match status" value="1"/>
</dbReference>
<proteinExistence type="inferred from homology"/>
<protein>
    <recommendedName>
        <fullName evidence="2">Pacifastin domain-containing protein</fullName>
    </recommendedName>
</protein>
<dbReference type="EMBL" id="JACEFF010000725">
    <property type="protein sequence ID" value="KAH9632172.1"/>
    <property type="molecule type" value="Genomic_DNA"/>
</dbReference>
<keyword evidence="1" id="KW-0722">Serine protease inhibitor</keyword>
<dbReference type="Proteomes" id="UP000814243">
    <property type="component" value="Unassembled WGS sequence"/>
</dbReference>